<keyword evidence="2" id="KW-1185">Reference proteome</keyword>
<evidence type="ECO:0000313" key="1">
    <source>
        <dbReference type="EMBL" id="KAK3287617.1"/>
    </source>
</evidence>
<dbReference type="Proteomes" id="UP001190700">
    <property type="component" value="Unassembled WGS sequence"/>
</dbReference>
<proteinExistence type="predicted"/>
<organism evidence="1 2">
    <name type="scientific">Cymbomonas tetramitiformis</name>
    <dbReference type="NCBI Taxonomy" id="36881"/>
    <lineage>
        <taxon>Eukaryota</taxon>
        <taxon>Viridiplantae</taxon>
        <taxon>Chlorophyta</taxon>
        <taxon>Pyramimonadophyceae</taxon>
        <taxon>Pyramimonadales</taxon>
        <taxon>Pyramimonadaceae</taxon>
        <taxon>Cymbomonas</taxon>
    </lineage>
</organism>
<dbReference type="AlphaFoldDB" id="A0AAE0H0A1"/>
<protein>
    <submittedName>
        <fullName evidence="1">Uncharacterized protein</fullName>
    </submittedName>
</protein>
<reference evidence="1 2" key="1">
    <citation type="journal article" date="2015" name="Genome Biol. Evol.">
        <title>Comparative Genomics of a Bacterivorous Green Alga Reveals Evolutionary Causalities and Consequences of Phago-Mixotrophic Mode of Nutrition.</title>
        <authorList>
            <person name="Burns J.A."/>
            <person name="Paasch A."/>
            <person name="Narechania A."/>
            <person name="Kim E."/>
        </authorList>
    </citation>
    <scope>NUCLEOTIDE SEQUENCE [LARGE SCALE GENOMIC DNA]</scope>
    <source>
        <strain evidence="1 2">PLY_AMNH</strain>
    </source>
</reference>
<comment type="caution">
    <text evidence="1">The sequence shown here is derived from an EMBL/GenBank/DDBJ whole genome shotgun (WGS) entry which is preliminary data.</text>
</comment>
<dbReference type="EMBL" id="LGRX02000783">
    <property type="protein sequence ID" value="KAK3287617.1"/>
    <property type="molecule type" value="Genomic_DNA"/>
</dbReference>
<gene>
    <name evidence="1" type="ORF">CYMTET_4882</name>
</gene>
<accession>A0AAE0H0A1</accession>
<name>A0AAE0H0A1_9CHLO</name>
<sequence>MQAVRVNVRFCRSPGDLVTAFDLPPARVTSKIQMSSDYGHGLASAVAKKLKTTDCTYLHRDYCGTGFVYFSEAFYYVTVNDGYPDGYPDYSGISGRAENGNPPGKWESDEEFVNWLANQSDASLCGDGNQRITKERLENFVNRRHS</sequence>
<evidence type="ECO:0000313" key="2">
    <source>
        <dbReference type="Proteomes" id="UP001190700"/>
    </source>
</evidence>